<dbReference type="GO" id="GO:0004673">
    <property type="term" value="F:protein histidine kinase activity"/>
    <property type="evidence" value="ECO:0007669"/>
    <property type="project" value="UniProtKB-EC"/>
</dbReference>
<evidence type="ECO:0000313" key="11">
    <source>
        <dbReference type="EMBL" id="AYL97591.1"/>
    </source>
</evidence>
<keyword evidence="9" id="KW-0812">Transmembrane</keyword>
<keyword evidence="12" id="KW-1185">Reference proteome</keyword>
<keyword evidence="7" id="KW-0067">ATP-binding</keyword>
<evidence type="ECO:0000256" key="3">
    <source>
        <dbReference type="ARBA" id="ARBA00022553"/>
    </source>
</evidence>
<dbReference type="SUPFAM" id="SSF55874">
    <property type="entry name" value="ATPase domain of HSP90 chaperone/DNA topoisomerase II/histidine kinase"/>
    <property type="match status" value="1"/>
</dbReference>
<dbReference type="InterPro" id="IPR019734">
    <property type="entry name" value="TPR_rpt"/>
</dbReference>
<dbReference type="RefSeq" id="WP_119411156.1">
    <property type="nucleotide sequence ID" value="NZ_CP032869.1"/>
</dbReference>
<evidence type="ECO:0000256" key="9">
    <source>
        <dbReference type="SAM" id="Phobius"/>
    </source>
</evidence>
<evidence type="ECO:0000313" key="12">
    <source>
        <dbReference type="Proteomes" id="UP000270046"/>
    </source>
</evidence>
<dbReference type="PANTHER" id="PTHR41523">
    <property type="entry name" value="TWO-COMPONENT SYSTEM SENSOR PROTEIN"/>
    <property type="match status" value="1"/>
</dbReference>
<dbReference type="PROSITE" id="PS50109">
    <property type="entry name" value="HIS_KIN"/>
    <property type="match status" value="1"/>
</dbReference>
<dbReference type="InterPro" id="IPR011990">
    <property type="entry name" value="TPR-like_helical_dom_sf"/>
</dbReference>
<dbReference type="GO" id="GO:0005524">
    <property type="term" value="F:ATP binding"/>
    <property type="evidence" value="ECO:0007669"/>
    <property type="project" value="UniProtKB-KW"/>
</dbReference>
<dbReference type="EC" id="2.7.13.3" evidence="2"/>
<evidence type="ECO:0000256" key="7">
    <source>
        <dbReference type="ARBA" id="ARBA00022840"/>
    </source>
</evidence>
<dbReference type="KEGG" id="muh:HYN43_020855"/>
<keyword evidence="5" id="KW-0547">Nucleotide-binding</keyword>
<name>A0A494VU28_9SPHI</name>
<dbReference type="Proteomes" id="UP000270046">
    <property type="component" value="Chromosome"/>
</dbReference>
<evidence type="ECO:0000259" key="10">
    <source>
        <dbReference type="PROSITE" id="PS50109"/>
    </source>
</evidence>
<accession>A0A494VU28</accession>
<dbReference type="InterPro" id="IPR005467">
    <property type="entry name" value="His_kinase_dom"/>
</dbReference>
<keyword evidence="9" id="KW-0472">Membrane</keyword>
<evidence type="ECO:0000256" key="2">
    <source>
        <dbReference type="ARBA" id="ARBA00012438"/>
    </source>
</evidence>
<dbReference type="SUPFAM" id="SSF48452">
    <property type="entry name" value="TPR-like"/>
    <property type="match status" value="2"/>
</dbReference>
<evidence type="ECO:0000256" key="4">
    <source>
        <dbReference type="ARBA" id="ARBA00022679"/>
    </source>
</evidence>
<dbReference type="InterPro" id="IPR003594">
    <property type="entry name" value="HATPase_dom"/>
</dbReference>
<dbReference type="InterPro" id="IPR011495">
    <property type="entry name" value="Sig_transdc_His_kin_sub2_dim/P"/>
</dbReference>
<dbReference type="EMBL" id="CP032869">
    <property type="protein sequence ID" value="AYL97591.1"/>
    <property type="molecule type" value="Genomic_DNA"/>
</dbReference>
<dbReference type="Pfam" id="PF13581">
    <property type="entry name" value="HATPase_c_2"/>
    <property type="match status" value="1"/>
</dbReference>
<evidence type="ECO:0000256" key="6">
    <source>
        <dbReference type="ARBA" id="ARBA00022777"/>
    </source>
</evidence>
<evidence type="ECO:0000256" key="5">
    <source>
        <dbReference type="ARBA" id="ARBA00022741"/>
    </source>
</evidence>
<dbReference type="Gene3D" id="3.30.450.20">
    <property type="entry name" value="PAS domain"/>
    <property type="match status" value="1"/>
</dbReference>
<comment type="catalytic activity">
    <reaction evidence="1">
        <text>ATP + protein L-histidine = ADP + protein N-phospho-L-histidine.</text>
        <dbReference type="EC" id="2.7.13.3"/>
    </reaction>
</comment>
<keyword evidence="3" id="KW-0597">Phosphoprotein</keyword>
<organism evidence="11 12">
    <name type="scientific">Mucilaginibacter celer</name>
    <dbReference type="NCBI Taxonomy" id="2305508"/>
    <lineage>
        <taxon>Bacteria</taxon>
        <taxon>Pseudomonadati</taxon>
        <taxon>Bacteroidota</taxon>
        <taxon>Sphingobacteriia</taxon>
        <taxon>Sphingobacteriales</taxon>
        <taxon>Sphingobacteriaceae</taxon>
        <taxon>Mucilaginibacter</taxon>
    </lineage>
</organism>
<evidence type="ECO:0000256" key="1">
    <source>
        <dbReference type="ARBA" id="ARBA00000085"/>
    </source>
</evidence>
<dbReference type="SMART" id="SM00028">
    <property type="entry name" value="TPR"/>
    <property type="match status" value="3"/>
</dbReference>
<dbReference type="Pfam" id="PF07568">
    <property type="entry name" value="HisKA_2"/>
    <property type="match status" value="1"/>
</dbReference>
<keyword evidence="4" id="KW-0808">Transferase</keyword>
<dbReference type="AlphaFoldDB" id="A0A494VU28"/>
<protein>
    <recommendedName>
        <fullName evidence="2">histidine kinase</fullName>
        <ecNumber evidence="2">2.7.13.3</ecNumber>
    </recommendedName>
</protein>
<feature type="coiled-coil region" evidence="8">
    <location>
        <begin position="315"/>
        <end position="342"/>
    </location>
</feature>
<proteinExistence type="predicted"/>
<keyword evidence="8" id="KW-0175">Coiled coil</keyword>
<dbReference type="OrthoDB" id="1523170at2"/>
<dbReference type="SMART" id="SM00387">
    <property type="entry name" value="HATPase_c"/>
    <property type="match status" value="1"/>
</dbReference>
<keyword evidence="6 11" id="KW-0418">Kinase</keyword>
<dbReference type="Gene3D" id="3.30.565.10">
    <property type="entry name" value="Histidine kinase-like ATPase, C-terminal domain"/>
    <property type="match status" value="1"/>
</dbReference>
<dbReference type="PANTHER" id="PTHR41523:SF8">
    <property type="entry name" value="ETHYLENE RESPONSE SENSOR PROTEIN"/>
    <property type="match status" value="1"/>
</dbReference>
<sequence>MASYHEKALKLFSETGQKQKEIQTLKNLADIHMQQGKLDQAENELKNVIYKYQAIGYKNLTSTYDLLANVNYRKGDQSKELLYRLKVLDMLYATHSDAPDKYWTYISLAQLYNILGQFDKALFWVKKTVSSGESTVSSTVYCSAIQFGVNSLVSQNKLNETWVFLKKYAGRARKSPDAGIFLNLAYGHYYEARKRFDIAENYYKKSLIAYDQFDKLHERKYLYAQEMYAVGHFYVTIGSFEKASRYLHAIEAYRSEIIPPVQQGKIQFELFKIDSASGHFITAIRHFELHKRITDSLFTASKVRQLNELQVKYEANQKEQQIRSLNSQALAQQAKLDKANIQRNSTMAGIMVVIVISLILYYNYRIKQKNNKIIIRKNETISQKNEQLQHLLIEKDWLLKEVHHRVKNNLHTIICLMESQAAYLENDALKAMEIIQQRIYTISLIHQKLYQSEDIKTIDMQSYIAEFVAYLADVWVSNRHIKFCLDIAPMRLSTVQAIPIALIINEAVTNSIKYAFPKTVSGEIMISMKQNGKQVSLFVADNGIGINISPSDKKTSSLGMILMKGLSEDINAQLIIRNEGGTKISVLFQSDIIQNELEPIPLF</sequence>
<keyword evidence="9" id="KW-1133">Transmembrane helix</keyword>
<feature type="domain" description="Histidine kinase" evidence="10">
    <location>
        <begin position="401"/>
        <end position="592"/>
    </location>
</feature>
<dbReference type="Gene3D" id="1.25.40.10">
    <property type="entry name" value="Tetratricopeptide repeat domain"/>
    <property type="match status" value="2"/>
</dbReference>
<dbReference type="InterPro" id="IPR036890">
    <property type="entry name" value="HATPase_C_sf"/>
</dbReference>
<reference evidence="11 12" key="1">
    <citation type="submission" date="2018-10" db="EMBL/GenBank/DDBJ databases">
        <title>Genome sequencing of Mucilaginibacter sp. HYN0043.</title>
        <authorList>
            <person name="Kim M."/>
            <person name="Yi H."/>
        </authorList>
    </citation>
    <scope>NUCLEOTIDE SEQUENCE [LARGE SCALE GENOMIC DNA]</scope>
    <source>
        <strain evidence="11 12">HYN0043</strain>
    </source>
</reference>
<evidence type="ECO:0000256" key="8">
    <source>
        <dbReference type="SAM" id="Coils"/>
    </source>
</evidence>
<feature type="transmembrane region" description="Helical" evidence="9">
    <location>
        <begin position="346"/>
        <end position="364"/>
    </location>
</feature>
<gene>
    <name evidence="11" type="ORF">HYN43_020855</name>
</gene>